<feature type="compositionally biased region" description="Basic and acidic residues" evidence="1">
    <location>
        <begin position="184"/>
        <end position="197"/>
    </location>
</feature>
<sequence>MPKVTFLGQAAVPPPQGPSPLTHTPLPHTPSTRLLHAQIPALLPLRAELPAPSLALAPPPAAEGPDGGSSRSARGPQTPPGSSRRSLPPCQLLQRRPGRSARRAGSSAGSDWGGSWAAQGQAGGVISGKEPCRPQVRKPRGSRVGSGELGRSGTTLEPLLHPCPSSPHHHHLPVAAGRAVAGQEHPRDSTERPRSRQEGAPSTLVLGRRASLPRHPPQPSGRLSRPERCPLLPESGASLYAQKSSSENGGSRGLRSFSPGPATLIWGYRYTRKTKAIQSPHLSSSLTVVPFLCCCFPCFGSSSYGRSRWLLIGGALWL</sequence>
<evidence type="ECO:0000313" key="3">
    <source>
        <dbReference type="RefSeq" id="XP_070471420.1"/>
    </source>
</evidence>
<reference evidence="3" key="1">
    <citation type="submission" date="2025-08" db="UniProtKB">
        <authorList>
            <consortium name="RefSeq"/>
        </authorList>
    </citation>
    <scope>IDENTIFICATION</scope>
    <source>
        <tissue evidence="3">Blood</tissue>
    </source>
</reference>
<proteinExistence type="predicted"/>
<feature type="compositionally biased region" description="Low complexity" evidence="1">
    <location>
        <begin position="103"/>
        <end position="120"/>
    </location>
</feature>
<feature type="region of interest" description="Disordered" evidence="1">
    <location>
        <begin position="53"/>
        <end position="228"/>
    </location>
</feature>
<evidence type="ECO:0000313" key="2">
    <source>
        <dbReference type="Proteomes" id="UP001652662"/>
    </source>
</evidence>
<feature type="compositionally biased region" description="Low complexity" evidence="1">
    <location>
        <begin position="19"/>
        <end position="32"/>
    </location>
</feature>
<accession>A0ABM4P2J1</accession>
<dbReference type="GeneID" id="139082619"/>
<evidence type="ECO:0000256" key="1">
    <source>
        <dbReference type="SAM" id="MobiDB-lite"/>
    </source>
</evidence>
<dbReference type="Proteomes" id="UP001652662">
    <property type="component" value="Chromosome 3"/>
</dbReference>
<keyword evidence="2" id="KW-1185">Reference proteome</keyword>
<dbReference type="RefSeq" id="XP_070471420.1">
    <property type="nucleotide sequence ID" value="XM_070615319.1"/>
</dbReference>
<protein>
    <submittedName>
        <fullName evidence="3">Uncharacterized protein</fullName>
    </submittedName>
</protein>
<feature type="region of interest" description="Disordered" evidence="1">
    <location>
        <begin position="1"/>
        <end position="32"/>
    </location>
</feature>
<name>A0ABM4P2J1_EQUPR</name>
<organism evidence="2 3">
    <name type="scientific">Equus przewalskii</name>
    <name type="common">Przewalski's horse</name>
    <name type="synonym">Equus caballus przewalskii</name>
    <dbReference type="NCBI Taxonomy" id="9798"/>
    <lineage>
        <taxon>Eukaryota</taxon>
        <taxon>Metazoa</taxon>
        <taxon>Chordata</taxon>
        <taxon>Craniata</taxon>
        <taxon>Vertebrata</taxon>
        <taxon>Euteleostomi</taxon>
        <taxon>Mammalia</taxon>
        <taxon>Eutheria</taxon>
        <taxon>Laurasiatheria</taxon>
        <taxon>Perissodactyla</taxon>
        <taxon>Equidae</taxon>
        <taxon>Equus</taxon>
    </lineage>
</organism>
<gene>
    <name evidence="3" type="primary">LOC139082619</name>
</gene>